<keyword evidence="1" id="KW-0489">Methyltransferase</keyword>
<dbReference type="Gene3D" id="3.90.1410.10">
    <property type="entry name" value="set domain protein methyltransferase, domain 1"/>
    <property type="match status" value="1"/>
</dbReference>
<evidence type="ECO:0000313" key="4">
    <source>
        <dbReference type="EMBL" id="KAK9841426.1"/>
    </source>
</evidence>
<protein>
    <recommendedName>
        <fullName evidence="6">SET domain-containing protein</fullName>
    </recommendedName>
</protein>
<dbReference type="GO" id="GO:0016279">
    <property type="term" value="F:protein-lysine N-methyltransferase activity"/>
    <property type="evidence" value="ECO:0007669"/>
    <property type="project" value="TreeGrafter"/>
</dbReference>
<evidence type="ECO:0000256" key="3">
    <source>
        <dbReference type="ARBA" id="ARBA00022691"/>
    </source>
</evidence>
<name>A0AAW1S5V3_9CHLO</name>
<dbReference type="PANTHER" id="PTHR13271">
    <property type="entry name" value="UNCHARACTERIZED PUTATIVE METHYLTRANSFERASE"/>
    <property type="match status" value="1"/>
</dbReference>
<dbReference type="Proteomes" id="UP001438707">
    <property type="component" value="Unassembled WGS sequence"/>
</dbReference>
<keyword evidence="3" id="KW-0949">S-adenosyl-L-methionine</keyword>
<evidence type="ECO:0008006" key="6">
    <source>
        <dbReference type="Google" id="ProtNLM"/>
    </source>
</evidence>
<dbReference type="CDD" id="cd10527">
    <property type="entry name" value="SET_LSMT"/>
    <property type="match status" value="1"/>
</dbReference>
<dbReference type="EMBL" id="JALJOS010000003">
    <property type="protein sequence ID" value="KAK9841426.1"/>
    <property type="molecule type" value="Genomic_DNA"/>
</dbReference>
<reference evidence="4 5" key="1">
    <citation type="journal article" date="2024" name="Nat. Commun.">
        <title>Phylogenomics reveals the evolutionary origins of lichenization in chlorophyte algae.</title>
        <authorList>
            <person name="Puginier C."/>
            <person name="Libourel C."/>
            <person name="Otte J."/>
            <person name="Skaloud P."/>
            <person name="Haon M."/>
            <person name="Grisel S."/>
            <person name="Petersen M."/>
            <person name="Berrin J.G."/>
            <person name="Delaux P.M."/>
            <person name="Dal Grande F."/>
            <person name="Keller J."/>
        </authorList>
    </citation>
    <scope>NUCLEOTIDE SEQUENCE [LARGE SCALE GENOMIC DNA]</scope>
    <source>
        <strain evidence="4 5">SAG 2145</strain>
    </source>
</reference>
<proteinExistence type="predicted"/>
<dbReference type="PANTHER" id="PTHR13271:SF154">
    <property type="entry name" value="GRIP DOMAIN-CONTAINING PROTEIN"/>
    <property type="match status" value="1"/>
</dbReference>
<evidence type="ECO:0000313" key="5">
    <source>
        <dbReference type="Proteomes" id="UP001438707"/>
    </source>
</evidence>
<keyword evidence="5" id="KW-1185">Reference proteome</keyword>
<comment type="caution">
    <text evidence="4">The sequence shown here is derived from an EMBL/GenBank/DDBJ whole genome shotgun (WGS) entry which is preliminary data.</text>
</comment>
<dbReference type="AlphaFoldDB" id="A0AAW1S5V3"/>
<dbReference type="InterPro" id="IPR046341">
    <property type="entry name" value="SET_dom_sf"/>
</dbReference>
<evidence type="ECO:0000256" key="2">
    <source>
        <dbReference type="ARBA" id="ARBA00022679"/>
    </source>
</evidence>
<dbReference type="InterPro" id="IPR050600">
    <property type="entry name" value="SETD3_SETD6_MTase"/>
</dbReference>
<dbReference type="Gene3D" id="3.90.1420.10">
    <property type="entry name" value="Rubisco LSMT, substrate-binding domain"/>
    <property type="match status" value="1"/>
</dbReference>
<dbReference type="GO" id="GO:0032259">
    <property type="term" value="P:methylation"/>
    <property type="evidence" value="ECO:0007669"/>
    <property type="project" value="UniProtKB-KW"/>
</dbReference>
<keyword evidence="2" id="KW-0808">Transferase</keyword>
<dbReference type="SUPFAM" id="SSF82199">
    <property type="entry name" value="SET domain"/>
    <property type="match status" value="1"/>
</dbReference>
<accession>A0AAW1S5V3</accession>
<dbReference type="InterPro" id="IPR036464">
    <property type="entry name" value="Rubisco_LSMT_subst-bd_sf"/>
</dbReference>
<organism evidence="4 5">
    <name type="scientific">Apatococcus lobatus</name>
    <dbReference type="NCBI Taxonomy" id="904363"/>
    <lineage>
        <taxon>Eukaryota</taxon>
        <taxon>Viridiplantae</taxon>
        <taxon>Chlorophyta</taxon>
        <taxon>core chlorophytes</taxon>
        <taxon>Trebouxiophyceae</taxon>
        <taxon>Chlorellales</taxon>
        <taxon>Chlorellaceae</taxon>
        <taxon>Apatococcus</taxon>
    </lineage>
</organism>
<sequence length="495" mass="55387">MAQETAEEPVLRLSEWLESLGADLSGIGFEGSVGHHRLVAGTKPCQSLQCSLRSRFMDFVTRRDSEVHLARFPLDQAFTARSIINHSIAGPGYQQASRGLMDERELIIFALMTERLKGSKSPWEPWISALPNTFDTPAYYSDVELEELKGTNLYQAARLLKQQMAAVWKRLEPLCVQLLREEGIHTDPPCVDDLIWGYSTFWSRGQAIPVSLKDVTEVEEGLVPGLDMCNHSVPARARWQLQPALNVLNVTLSPVNAKIRLAQASDSGPSNIFLMVERSTACRPGAEVTIDYGDKSNEELLLLYGFCTDTRNMNDQLMIPLLDTGSMPDDPTMEARLMLLEQHGCKPQLFLPFQLMENIHRPPAESRHLGSSCYIPRTAFDTLQIWCMSRQQLAEELSRKTPAKLPEPDAASKADLLDLLVHLLAKTVERLEGPQGTESLEADLGLLNRAEELPQRMLHSIIYRAGQKKLARHFLQQAERAALEQMGAPSPSNPK</sequence>
<evidence type="ECO:0000256" key="1">
    <source>
        <dbReference type="ARBA" id="ARBA00022603"/>
    </source>
</evidence>
<gene>
    <name evidence="4" type="ORF">WJX74_005557</name>
</gene>